<reference evidence="1 2" key="1">
    <citation type="submission" date="2017-11" db="EMBL/GenBank/DDBJ databases">
        <authorList>
            <person name="Han C.G."/>
        </authorList>
    </citation>
    <scope>NUCLEOTIDE SEQUENCE [LARGE SCALE GENOMIC DNA]</scope>
    <source>
        <strain evidence="1 2">A10</strain>
    </source>
</reference>
<proteinExistence type="predicted"/>
<comment type="caution">
    <text evidence="1">The sequence shown here is derived from an EMBL/GenBank/DDBJ whole genome shotgun (WGS) entry which is preliminary data.</text>
</comment>
<evidence type="ECO:0000313" key="2">
    <source>
        <dbReference type="Proteomes" id="UP000234667"/>
    </source>
</evidence>
<dbReference type="AlphaFoldDB" id="A0A2J5PXB1"/>
<dbReference type="EMBL" id="PIDR01000300">
    <property type="protein sequence ID" value="PLO70518.1"/>
    <property type="molecule type" value="Genomic_DNA"/>
</dbReference>
<reference evidence="1 2" key="2">
    <citation type="submission" date="2018-01" db="EMBL/GenBank/DDBJ databases">
        <title>Genomic study of Klebsiella pneumoniae.</title>
        <authorList>
            <person name="Yang Y."/>
            <person name="Bicalho R."/>
        </authorList>
    </citation>
    <scope>NUCLEOTIDE SEQUENCE [LARGE SCALE GENOMIC DNA]</scope>
    <source>
        <strain evidence="1 2">A10</strain>
    </source>
</reference>
<accession>A0A2J5PXB1</accession>
<dbReference type="Proteomes" id="UP000234667">
    <property type="component" value="Unassembled WGS sequence"/>
</dbReference>
<name>A0A2J5PXB1_9ENTR</name>
<keyword evidence="1" id="KW-0675">Receptor</keyword>
<gene>
    <name evidence="1" type="ORF">CWN49_11895</name>
</gene>
<organism evidence="1 2">
    <name type="scientific">Klebsiella michiganensis</name>
    <dbReference type="NCBI Taxonomy" id="1134687"/>
    <lineage>
        <taxon>Bacteria</taxon>
        <taxon>Pseudomonadati</taxon>
        <taxon>Pseudomonadota</taxon>
        <taxon>Gammaproteobacteria</taxon>
        <taxon>Enterobacterales</taxon>
        <taxon>Enterobacteriaceae</taxon>
        <taxon>Klebsiella/Raoultella group</taxon>
        <taxon>Klebsiella</taxon>
    </lineage>
</organism>
<protein>
    <submittedName>
        <fullName evidence="1">Nicotinic acetylcholine receptor subunit beta</fullName>
    </submittedName>
</protein>
<evidence type="ECO:0000313" key="1">
    <source>
        <dbReference type="EMBL" id="PLO70518.1"/>
    </source>
</evidence>
<sequence>MNINAIYRHPAELEVEAMLSRMQPYPDDFTLAERTAERMARARNGLAHVMTELAPRLDDEQAATVYCWLNKVLSIVDIARIDAEADV</sequence>